<evidence type="ECO:0000313" key="2">
    <source>
        <dbReference type="EMBL" id="VDI78303.1"/>
    </source>
</evidence>
<comment type="caution">
    <text evidence="2">The sequence shown here is derived from an EMBL/GenBank/DDBJ whole genome shotgun (WGS) entry which is preliminary data.</text>
</comment>
<evidence type="ECO:0000256" key="1">
    <source>
        <dbReference type="SAM" id="SignalP"/>
    </source>
</evidence>
<keyword evidence="3" id="KW-1185">Reference proteome</keyword>
<feature type="signal peptide" evidence="1">
    <location>
        <begin position="1"/>
        <end position="18"/>
    </location>
</feature>
<dbReference type="AlphaFoldDB" id="A0A8B6HF91"/>
<sequence>MWMFGVIFVSFQLMVVHASGSCDEVYQCPNARFDSSELMDYEYDEENHKWKMTMHLNYLDVFCPYFSEILPCIKSKGATCDVVQQQLFGMMKNTYNPICIIYKAELNGMISSCYNNPVYQKQLVDKCYDDASDELSKRRRNQSQSTANILDCGIVDRWASCTHDVIKKCSPENAHAILPIVEAAKPYICMI</sequence>
<evidence type="ECO:0000313" key="3">
    <source>
        <dbReference type="Proteomes" id="UP000596742"/>
    </source>
</evidence>
<feature type="chain" id="PRO_5032410901" evidence="1">
    <location>
        <begin position="19"/>
        <end position="191"/>
    </location>
</feature>
<proteinExistence type="predicted"/>
<keyword evidence="1" id="KW-0732">Signal</keyword>
<dbReference type="OrthoDB" id="6053446at2759"/>
<dbReference type="EMBL" id="UYJE01009953">
    <property type="protein sequence ID" value="VDI78303.1"/>
    <property type="molecule type" value="Genomic_DNA"/>
</dbReference>
<dbReference type="Proteomes" id="UP000596742">
    <property type="component" value="Unassembled WGS sequence"/>
</dbReference>
<organism evidence="2 3">
    <name type="scientific">Mytilus galloprovincialis</name>
    <name type="common">Mediterranean mussel</name>
    <dbReference type="NCBI Taxonomy" id="29158"/>
    <lineage>
        <taxon>Eukaryota</taxon>
        <taxon>Metazoa</taxon>
        <taxon>Spiralia</taxon>
        <taxon>Lophotrochozoa</taxon>
        <taxon>Mollusca</taxon>
        <taxon>Bivalvia</taxon>
        <taxon>Autobranchia</taxon>
        <taxon>Pteriomorphia</taxon>
        <taxon>Mytilida</taxon>
        <taxon>Mytiloidea</taxon>
        <taxon>Mytilidae</taxon>
        <taxon>Mytilinae</taxon>
        <taxon>Mytilus</taxon>
    </lineage>
</organism>
<accession>A0A8B6HF91</accession>
<protein>
    <submittedName>
        <fullName evidence="2">Uncharacterized protein</fullName>
    </submittedName>
</protein>
<gene>
    <name evidence="2" type="ORF">MGAL_10B080421</name>
</gene>
<reference evidence="2" key="1">
    <citation type="submission" date="2018-11" db="EMBL/GenBank/DDBJ databases">
        <authorList>
            <person name="Alioto T."/>
            <person name="Alioto T."/>
        </authorList>
    </citation>
    <scope>NUCLEOTIDE SEQUENCE</scope>
</reference>
<name>A0A8B6HF91_MYTGA</name>